<evidence type="ECO:0000256" key="5">
    <source>
        <dbReference type="SAM" id="SignalP"/>
    </source>
</evidence>
<dbReference type="PROSITE" id="PS51635">
    <property type="entry name" value="PNPLA"/>
    <property type="match status" value="1"/>
</dbReference>
<feature type="active site" description="Nucleophile" evidence="4">
    <location>
        <position position="80"/>
    </location>
</feature>
<dbReference type="PANTHER" id="PTHR14226">
    <property type="entry name" value="NEUROPATHY TARGET ESTERASE/SWISS CHEESE D.MELANOGASTER"/>
    <property type="match status" value="1"/>
</dbReference>
<protein>
    <submittedName>
        <fullName evidence="7">Patatin-like phospholipase family protein</fullName>
    </submittedName>
</protein>
<dbReference type="SUPFAM" id="SSF52151">
    <property type="entry name" value="FabD/lysophospholipase-like"/>
    <property type="match status" value="1"/>
</dbReference>
<dbReference type="EMBL" id="CP089977">
    <property type="protein sequence ID" value="UXZ04140.1"/>
    <property type="molecule type" value="Genomic_DNA"/>
</dbReference>
<feature type="short sequence motif" description="GXSXG" evidence="4">
    <location>
        <begin position="78"/>
        <end position="82"/>
    </location>
</feature>
<feature type="signal peptide" evidence="5">
    <location>
        <begin position="1"/>
        <end position="22"/>
    </location>
</feature>
<sequence length="392" mass="41565">MNTALRTAVATSLSAIFLTACSSIDAPSTTPKTTVKPATPERPVVALVLGGGGLRGFAHVGAIQALEENGIYPNMVVGTSAGAIVGSMYASGKDSKSLTSIALRLSPHELIDFSPSKQGLATGEKLRQYINAQTGNRPIEQLPIRFVAVATDMQDKKAVAFSSGETGLMVQASASVPNFFVPPRIPVDTGKKYIDGSNTALLPAAIAKELGVDVVISVDIMANAKDRTNAQHDLEHQDKNTNNTISIGRDDKGITAKWGKDTFNIPIDLSQIDQATKDLPFELPLGEIIGGVLGAFPQIAEIPLPKGLPNTLPKSQEEFYQFLGNIGINNKAKAADIKASDVLIQPQTYKVGFNQEDRQALITSGYQATLAQIPAIKDAIQNAKYTLVGTTQ</sequence>
<dbReference type="InterPro" id="IPR050301">
    <property type="entry name" value="NTE"/>
</dbReference>
<proteinExistence type="predicted"/>
<name>A0ABY6F258_9GAMM</name>
<dbReference type="Proteomes" id="UP001063782">
    <property type="component" value="Chromosome"/>
</dbReference>
<dbReference type="Pfam" id="PF01734">
    <property type="entry name" value="Patatin"/>
    <property type="match status" value="1"/>
</dbReference>
<keyword evidence="3 4" id="KW-0443">Lipid metabolism</keyword>
<organism evidence="7 8">
    <name type="scientific">Moraxella nasicaprae</name>
    <dbReference type="NCBI Taxonomy" id="2904122"/>
    <lineage>
        <taxon>Bacteria</taxon>
        <taxon>Pseudomonadati</taxon>
        <taxon>Pseudomonadota</taxon>
        <taxon>Gammaproteobacteria</taxon>
        <taxon>Moraxellales</taxon>
        <taxon>Moraxellaceae</taxon>
        <taxon>Moraxella</taxon>
    </lineage>
</organism>
<evidence type="ECO:0000313" key="7">
    <source>
        <dbReference type="EMBL" id="UXZ04140.1"/>
    </source>
</evidence>
<keyword evidence="1 4" id="KW-0378">Hydrolase</keyword>
<evidence type="ECO:0000313" key="8">
    <source>
        <dbReference type="Proteomes" id="UP001063782"/>
    </source>
</evidence>
<feature type="active site" description="Proton acceptor" evidence="4">
    <location>
        <position position="195"/>
    </location>
</feature>
<evidence type="ECO:0000256" key="1">
    <source>
        <dbReference type="ARBA" id="ARBA00022801"/>
    </source>
</evidence>
<dbReference type="InterPro" id="IPR016035">
    <property type="entry name" value="Acyl_Trfase/lysoPLipase"/>
</dbReference>
<dbReference type="Gene3D" id="3.40.1090.10">
    <property type="entry name" value="Cytosolic phospholipase A2 catalytic domain"/>
    <property type="match status" value="2"/>
</dbReference>
<keyword evidence="5" id="KW-0732">Signal</keyword>
<evidence type="ECO:0000256" key="2">
    <source>
        <dbReference type="ARBA" id="ARBA00022963"/>
    </source>
</evidence>
<keyword evidence="2 4" id="KW-0442">Lipid degradation</keyword>
<feature type="domain" description="PNPLA" evidence="6">
    <location>
        <begin position="47"/>
        <end position="208"/>
    </location>
</feature>
<keyword evidence="8" id="KW-1185">Reference proteome</keyword>
<evidence type="ECO:0000256" key="3">
    <source>
        <dbReference type="ARBA" id="ARBA00023098"/>
    </source>
</evidence>
<feature type="short sequence motif" description="GXGXXG" evidence="4">
    <location>
        <begin position="51"/>
        <end position="56"/>
    </location>
</feature>
<dbReference type="InterPro" id="IPR002641">
    <property type="entry name" value="PNPLA_dom"/>
</dbReference>
<comment type="caution">
    <text evidence="4">Lacks conserved residue(s) required for the propagation of feature annotation.</text>
</comment>
<dbReference type="PROSITE" id="PS51257">
    <property type="entry name" value="PROKAR_LIPOPROTEIN"/>
    <property type="match status" value="1"/>
</dbReference>
<feature type="chain" id="PRO_5046054492" evidence="5">
    <location>
        <begin position="23"/>
        <end position="392"/>
    </location>
</feature>
<dbReference type="PANTHER" id="PTHR14226:SF29">
    <property type="entry name" value="NEUROPATHY TARGET ESTERASE SWS"/>
    <property type="match status" value="1"/>
</dbReference>
<dbReference type="RefSeq" id="WP_263075622.1">
    <property type="nucleotide sequence ID" value="NZ_CP089977.1"/>
</dbReference>
<gene>
    <name evidence="7" type="ORF">LU297_05845</name>
</gene>
<reference evidence="7" key="1">
    <citation type="submission" date="2021-12" db="EMBL/GenBank/DDBJ databases">
        <title>taxonomy of Moraxella sp. ZY201224.</title>
        <authorList>
            <person name="Li F."/>
        </authorList>
    </citation>
    <scope>NUCLEOTIDE SEQUENCE</scope>
    <source>
        <strain evidence="7">ZY201224</strain>
    </source>
</reference>
<accession>A0ABY6F258</accession>
<evidence type="ECO:0000259" key="6">
    <source>
        <dbReference type="PROSITE" id="PS51635"/>
    </source>
</evidence>
<evidence type="ECO:0000256" key="4">
    <source>
        <dbReference type="PROSITE-ProRule" id="PRU01161"/>
    </source>
</evidence>